<dbReference type="InterPro" id="IPR036890">
    <property type="entry name" value="HATPase_C_sf"/>
</dbReference>
<dbReference type="RefSeq" id="WP_002891869.1">
    <property type="nucleotide sequence ID" value="NZ_CP018187.1"/>
</dbReference>
<keyword evidence="1" id="KW-1133">Transmembrane helix</keyword>
<dbReference type="AlphaFoldDB" id="A0AB37DCH8"/>
<feature type="transmembrane region" description="Helical" evidence="1">
    <location>
        <begin position="12"/>
        <end position="30"/>
    </location>
</feature>
<dbReference type="SUPFAM" id="SSF55874">
    <property type="entry name" value="ATPase domain of HSP90 chaperone/DNA topoisomerase II/histidine kinase"/>
    <property type="match status" value="1"/>
</dbReference>
<sequence length="518" mass="60251">MIRNNILSRYPLILFWLTSLSQVLALLVIYQGVSPITFQTVMMFSIVTILVIFSYVCSVVHFKSILLKFFLYVSINLLMWQLILNSSISSSVMLLTDLLNPIIFFMMIFSAISIILLGKQWVGKELFVTYFLVVLITEGLFFINKGLFVTFSFFCSLFTSLLPIIFLVMYAKELKTILGSQRRYLVILSVWATIFLILTYEVSNVSLLIWYLGTFILISFFHLRIIFEKFSQVVKNVKKEYIGLIFRIFFGSIITFIVSCLFLQLDAKLSFLLLNFYILIFAFAFIQSFQVFGKELNEGSSEHFKTLFLKRNTMVKELLEDEEYKNQFSEFLHNDILQSVIAIKNFNKQGDKPIFREQINQISQSVITEIRERLDTYQPFVEGKQSIAQSYREMIARIVAKSHTEREIHFQVDDNIILLSPYDLIVYRLLEELANNSIKHSTRMVSNLELWTANDMIHIHLENGSDESVNRIGYGLRFIEQRTLVLGGNYSITNENGTFSVYITIPIDKGLCHENFID</sequence>
<gene>
    <name evidence="2" type="ORF">BSR19_09260</name>
</gene>
<feature type="transmembrane region" description="Helical" evidence="1">
    <location>
        <begin position="183"/>
        <end position="202"/>
    </location>
</feature>
<reference evidence="2 3" key="1">
    <citation type="submission" date="2016-11" db="EMBL/GenBank/DDBJ databases">
        <title>The potential of Streptococcus salivarius to inhibit the production of volatile sulphur compounds in the oral cavity.</title>
        <authorList>
            <person name="Sun L."/>
            <person name="Li Z."/>
            <person name="Jin D."/>
            <person name="Zhao H."/>
        </authorList>
    </citation>
    <scope>NUCLEOTIDE SEQUENCE [LARGE SCALE GENOMIC DNA]</scope>
    <source>
        <strain evidence="2 3">ICDC2</strain>
    </source>
</reference>
<proteinExistence type="predicted"/>
<name>A0AB37DCH8_STRSL</name>
<dbReference type="EMBL" id="CP018187">
    <property type="protein sequence ID" value="QGU81293.1"/>
    <property type="molecule type" value="Genomic_DNA"/>
</dbReference>
<evidence type="ECO:0000313" key="2">
    <source>
        <dbReference type="EMBL" id="QGU81293.1"/>
    </source>
</evidence>
<dbReference type="GO" id="GO:0016301">
    <property type="term" value="F:kinase activity"/>
    <property type="evidence" value="ECO:0007669"/>
    <property type="project" value="UniProtKB-KW"/>
</dbReference>
<organism evidence="2 3">
    <name type="scientific">Streptococcus salivarius</name>
    <dbReference type="NCBI Taxonomy" id="1304"/>
    <lineage>
        <taxon>Bacteria</taxon>
        <taxon>Bacillati</taxon>
        <taxon>Bacillota</taxon>
        <taxon>Bacilli</taxon>
        <taxon>Lactobacillales</taxon>
        <taxon>Streptococcaceae</taxon>
        <taxon>Streptococcus</taxon>
    </lineage>
</organism>
<dbReference type="Proteomes" id="UP000422997">
    <property type="component" value="Chromosome"/>
</dbReference>
<dbReference type="Gene3D" id="3.30.565.10">
    <property type="entry name" value="Histidine kinase-like ATPase, C-terminal domain"/>
    <property type="match status" value="1"/>
</dbReference>
<feature type="transmembrane region" description="Helical" evidence="1">
    <location>
        <begin position="69"/>
        <end position="92"/>
    </location>
</feature>
<feature type="transmembrane region" description="Helical" evidence="1">
    <location>
        <begin position="98"/>
        <end position="118"/>
    </location>
</feature>
<feature type="transmembrane region" description="Helical" evidence="1">
    <location>
        <begin position="271"/>
        <end position="292"/>
    </location>
</feature>
<protein>
    <submittedName>
        <fullName evidence="2">Histidine kinase</fullName>
    </submittedName>
</protein>
<accession>A0AB37DCH8</accession>
<keyword evidence="1" id="KW-0812">Transmembrane</keyword>
<keyword evidence="2" id="KW-0808">Transferase</keyword>
<feature type="transmembrane region" description="Helical" evidence="1">
    <location>
        <begin position="248"/>
        <end position="265"/>
    </location>
</feature>
<feature type="transmembrane region" description="Helical" evidence="1">
    <location>
        <begin position="149"/>
        <end position="171"/>
    </location>
</feature>
<feature type="transmembrane region" description="Helical" evidence="1">
    <location>
        <begin position="125"/>
        <end position="143"/>
    </location>
</feature>
<feature type="transmembrane region" description="Helical" evidence="1">
    <location>
        <begin position="36"/>
        <end position="57"/>
    </location>
</feature>
<evidence type="ECO:0000256" key="1">
    <source>
        <dbReference type="SAM" id="Phobius"/>
    </source>
</evidence>
<evidence type="ECO:0000313" key="3">
    <source>
        <dbReference type="Proteomes" id="UP000422997"/>
    </source>
</evidence>
<keyword evidence="2" id="KW-0418">Kinase</keyword>
<keyword evidence="1" id="KW-0472">Membrane</keyword>
<feature type="transmembrane region" description="Helical" evidence="1">
    <location>
        <begin position="208"/>
        <end position="227"/>
    </location>
</feature>